<evidence type="ECO:0000256" key="1">
    <source>
        <dbReference type="PIRSR" id="PIRSR016184-1"/>
    </source>
</evidence>
<dbReference type="EMBL" id="ML976977">
    <property type="protein sequence ID" value="KAF1963341.1"/>
    <property type="molecule type" value="Genomic_DNA"/>
</dbReference>
<dbReference type="Proteomes" id="UP000800035">
    <property type="component" value="Unassembled WGS sequence"/>
</dbReference>
<dbReference type="Pfam" id="PF02567">
    <property type="entry name" value="PhzC-PhzF"/>
    <property type="match status" value="1"/>
</dbReference>
<evidence type="ECO:0000313" key="2">
    <source>
        <dbReference type="EMBL" id="KAF1963341.1"/>
    </source>
</evidence>
<dbReference type="PANTHER" id="PTHR13774">
    <property type="entry name" value="PHENAZINE BIOSYNTHESIS PROTEIN"/>
    <property type="match status" value="1"/>
</dbReference>
<keyword evidence="3" id="KW-1185">Reference proteome</keyword>
<dbReference type="PANTHER" id="PTHR13774:SF32">
    <property type="entry name" value="ANTISENSE-ENHANCING SEQUENCE 1"/>
    <property type="match status" value="1"/>
</dbReference>
<dbReference type="AlphaFoldDB" id="A0A6A5UEK3"/>
<dbReference type="GO" id="GO:0016853">
    <property type="term" value="F:isomerase activity"/>
    <property type="evidence" value="ECO:0007669"/>
    <property type="project" value="TreeGrafter"/>
</dbReference>
<reference evidence="2" key="1">
    <citation type="journal article" date="2020" name="Stud. Mycol.">
        <title>101 Dothideomycetes genomes: a test case for predicting lifestyles and emergence of pathogens.</title>
        <authorList>
            <person name="Haridas S."/>
            <person name="Albert R."/>
            <person name="Binder M."/>
            <person name="Bloem J."/>
            <person name="Labutti K."/>
            <person name="Salamov A."/>
            <person name="Andreopoulos B."/>
            <person name="Baker S."/>
            <person name="Barry K."/>
            <person name="Bills G."/>
            <person name="Bluhm B."/>
            <person name="Cannon C."/>
            <person name="Castanera R."/>
            <person name="Culley D."/>
            <person name="Daum C."/>
            <person name="Ezra D."/>
            <person name="Gonzalez J."/>
            <person name="Henrissat B."/>
            <person name="Kuo A."/>
            <person name="Liang C."/>
            <person name="Lipzen A."/>
            <person name="Lutzoni F."/>
            <person name="Magnuson J."/>
            <person name="Mondo S."/>
            <person name="Nolan M."/>
            <person name="Ohm R."/>
            <person name="Pangilinan J."/>
            <person name="Park H.-J."/>
            <person name="Ramirez L."/>
            <person name="Alfaro M."/>
            <person name="Sun H."/>
            <person name="Tritt A."/>
            <person name="Yoshinaga Y."/>
            <person name="Zwiers L.-H."/>
            <person name="Turgeon B."/>
            <person name="Goodwin S."/>
            <person name="Spatafora J."/>
            <person name="Crous P."/>
            <person name="Grigoriev I."/>
        </authorList>
    </citation>
    <scope>NUCLEOTIDE SEQUENCE</scope>
    <source>
        <strain evidence="2">CBS 675.92</strain>
    </source>
</reference>
<accession>A0A6A5UEK3</accession>
<dbReference type="PIRSF" id="PIRSF016184">
    <property type="entry name" value="PhzC_PhzF"/>
    <property type="match status" value="1"/>
</dbReference>
<evidence type="ECO:0000313" key="3">
    <source>
        <dbReference type="Proteomes" id="UP000800035"/>
    </source>
</evidence>
<sequence>MTSPIDPSLSMESDLKLEFVIVDVFTQKKYEGNPLAIVRVPRPCTLTQEQKQNIAREFNLSETSFLHEQEPESGLEWTVDIFTTQEELPFAGHPTVGTACFALSSLPRERGVEGEIEASFKLKAGQVQLQYNATTGAAKAAIPHNVRIHGRTFLEKELLEIQPWLAEVNLKDWYPIVSIVKGMTFVLIELDSLEDLQRVSTTSLGPRLDGLDEGWSRTFIGTYFFVRTGKDVNGARTLRTRMIERTLEDPATGSAASGLAAYLSLTEGKPSQVIGYAITQGVEMGRRSEIQIQVLLKEDSGIDKVVLGGSAVRVMEGRLTV</sequence>
<proteinExistence type="predicted"/>
<dbReference type="OrthoDB" id="412383at2759"/>
<dbReference type="GO" id="GO:0005737">
    <property type="term" value="C:cytoplasm"/>
    <property type="evidence" value="ECO:0007669"/>
    <property type="project" value="TreeGrafter"/>
</dbReference>
<gene>
    <name evidence="2" type="ORF">CC80DRAFT_486741</name>
</gene>
<feature type="active site" evidence="1">
    <location>
        <position position="62"/>
    </location>
</feature>
<protein>
    <submittedName>
        <fullName evidence="2">Diaminopimelate epimerase-like protein</fullName>
    </submittedName>
</protein>
<dbReference type="Gene3D" id="3.10.310.10">
    <property type="entry name" value="Diaminopimelate Epimerase, Chain A, domain 1"/>
    <property type="match status" value="2"/>
</dbReference>
<name>A0A6A5UEK3_9PLEO</name>
<dbReference type="InterPro" id="IPR003719">
    <property type="entry name" value="Phenazine_PhzF-like"/>
</dbReference>
<dbReference type="SUPFAM" id="SSF54506">
    <property type="entry name" value="Diaminopimelate epimerase-like"/>
    <property type="match status" value="1"/>
</dbReference>
<dbReference type="NCBIfam" id="TIGR00654">
    <property type="entry name" value="PhzF_family"/>
    <property type="match status" value="1"/>
</dbReference>
<organism evidence="2 3">
    <name type="scientific">Byssothecium circinans</name>
    <dbReference type="NCBI Taxonomy" id="147558"/>
    <lineage>
        <taxon>Eukaryota</taxon>
        <taxon>Fungi</taxon>
        <taxon>Dikarya</taxon>
        <taxon>Ascomycota</taxon>
        <taxon>Pezizomycotina</taxon>
        <taxon>Dothideomycetes</taxon>
        <taxon>Pleosporomycetidae</taxon>
        <taxon>Pleosporales</taxon>
        <taxon>Massarineae</taxon>
        <taxon>Massarinaceae</taxon>
        <taxon>Byssothecium</taxon>
    </lineage>
</organism>